<dbReference type="RefSeq" id="WP_152575130.1">
    <property type="nucleotide sequence ID" value="NZ_VIKU02000004.1"/>
</dbReference>
<proteinExistence type="predicted"/>
<reference evidence="1" key="2">
    <citation type="submission" date="2020-03" db="EMBL/GenBank/DDBJ databases">
        <title>Flavobacteriaceae bacterium strain TP-CH-4, a member of the family Flavobacteriaceae isolated from a deep-sea seamount.</title>
        <authorList>
            <person name="Zhang D.-C."/>
        </authorList>
    </citation>
    <scope>NUCLEOTIDE SEQUENCE</scope>
    <source>
        <strain evidence="1">TP-CH-4</strain>
    </source>
</reference>
<gene>
    <name evidence="1" type="ORF">FK220_014885</name>
</gene>
<dbReference type="Proteomes" id="UP000707206">
    <property type="component" value="Unassembled WGS sequence"/>
</dbReference>
<organism evidence="1 2">
    <name type="scientific">Pelagihabitans pacificus</name>
    <dbReference type="NCBI Taxonomy" id="2696054"/>
    <lineage>
        <taxon>Bacteria</taxon>
        <taxon>Pseudomonadati</taxon>
        <taxon>Bacteroidota</taxon>
        <taxon>Flavobacteriia</taxon>
        <taxon>Flavobacteriales</taxon>
        <taxon>Flavobacteriaceae</taxon>
        <taxon>Pelagihabitans</taxon>
    </lineage>
</organism>
<protein>
    <recommendedName>
        <fullName evidence="3">Fibronectin type-III domain-containing protein</fullName>
    </recommendedName>
</protein>
<accession>A0A967AVB1</accession>
<evidence type="ECO:0000313" key="2">
    <source>
        <dbReference type="Proteomes" id="UP000707206"/>
    </source>
</evidence>
<reference evidence="1" key="1">
    <citation type="submission" date="2019-07" db="EMBL/GenBank/DDBJ databases">
        <authorList>
            <person name="De-Chao Zhang Q."/>
        </authorList>
    </citation>
    <scope>NUCLEOTIDE SEQUENCE</scope>
    <source>
        <strain evidence="1">TP-CH-4</strain>
    </source>
</reference>
<dbReference type="InterPro" id="IPR036116">
    <property type="entry name" value="FN3_sf"/>
</dbReference>
<dbReference type="Gene3D" id="2.60.40.10">
    <property type="entry name" value="Immunoglobulins"/>
    <property type="match status" value="1"/>
</dbReference>
<keyword evidence="2" id="KW-1185">Reference proteome</keyword>
<dbReference type="InterPro" id="IPR013783">
    <property type="entry name" value="Ig-like_fold"/>
</dbReference>
<dbReference type="AlphaFoldDB" id="A0A967AVB1"/>
<dbReference type="PROSITE" id="PS51257">
    <property type="entry name" value="PROKAR_LIPOPROTEIN"/>
    <property type="match status" value="1"/>
</dbReference>
<sequence>MRKILTILILGMLLVACKKDPKPPSAVSLVAPAKNNECNPIESVSGNKSVVAFRWQAGANAESYELRVTNLITNTTQTKTTSALSETLTLDQGAPFSWTVISKNSEVAETAVSETWFFYNPGSLTTFAPFPAEILQPLPGGRVFMDTDNEVTLEWSGADLDGDIEGYDLYFSLETPPQTLLASPTAGTTSQKVSVSGNTFYYWRVITKDREGNTSDSGILSFKVL</sequence>
<dbReference type="EMBL" id="VIKU02000004">
    <property type="protein sequence ID" value="NHF60639.1"/>
    <property type="molecule type" value="Genomic_DNA"/>
</dbReference>
<evidence type="ECO:0000313" key="1">
    <source>
        <dbReference type="EMBL" id="NHF60639.1"/>
    </source>
</evidence>
<comment type="caution">
    <text evidence="1">The sequence shown here is derived from an EMBL/GenBank/DDBJ whole genome shotgun (WGS) entry which is preliminary data.</text>
</comment>
<evidence type="ECO:0008006" key="3">
    <source>
        <dbReference type="Google" id="ProtNLM"/>
    </source>
</evidence>
<dbReference type="SUPFAM" id="SSF49265">
    <property type="entry name" value="Fibronectin type III"/>
    <property type="match status" value="1"/>
</dbReference>
<name>A0A967AVB1_9FLAO</name>